<dbReference type="InterPro" id="IPR013783">
    <property type="entry name" value="Ig-like_fold"/>
</dbReference>
<keyword evidence="5" id="KW-1185">Reference proteome</keyword>
<evidence type="ECO:0000313" key="4">
    <source>
        <dbReference type="EMBL" id="ACT92528.1"/>
    </source>
</evidence>
<evidence type="ECO:0000313" key="5">
    <source>
        <dbReference type="Proteomes" id="UP000002011"/>
    </source>
</evidence>
<dbReference type="Gene3D" id="2.60.40.10">
    <property type="entry name" value="Immunoglobulins"/>
    <property type="match status" value="1"/>
</dbReference>
<dbReference type="Gene3D" id="3.30.565.10">
    <property type="entry name" value="Histidine kinase-like ATPase, C-terminal domain"/>
    <property type="match status" value="1"/>
</dbReference>
<accession>C6W648</accession>
<dbReference type="OrthoDB" id="9809670at2"/>
<protein>
    <submittedName>
        <fullName evidence="4">Signal transduction histidine kinase, LytS</fullName>
    </submittedName>
</protein>
<gene>
    <name evidence="4" type="ordered locus">Dfer_1280</name>
</gene>
<keyword evidence="4" id="KW-0808">Transferase</keyword>
<reference evidence="4 5" key="1">
    <citation type="journal article" date="2009" name="Stand. Genomic Sci.">
        <title>Complete genome sequence of Dyadobacter fermentans type strain (NS114).</title>
        <authorList>
            <person name="Lang E."/>
            <person name="Lapidus A."/>
            <person name="Chertkov O."/>
            <person name="Brettin T."/>
            <person name="Detter J.C."/>
            <person name="Han C."/>
            <person name="Copeland A."/>
            <person name="Glavina Del Rio T."/>
            <person name="Nolan M."/>
            <person name="Chen F."/>
            <person name="Lucas S."/>
            <person name="Tice H."/>
            <person name="Cheng J.F."/>
            <person name="Land M."/>
            <person name="Hauser L."/>
            <person name="Chang Y.J."/>
            <person name="Jeffries C.D."/>
            <person name="Kopitz M."/>
            <person name="Bruce D."/>
            <person name="Goodwin L."/>
            <person name="Pitluck S."/>
            <person name="Ovchinnikova G."/>
            <person name="Pati A."/>
            <person name="Ivanova N."/>
            <person name="Mavrommatis K."/>
            <person name="Chen A."/>
            <person name="Palaniappan K."/>
            <person name="Chain P."/>
            <person name="Bristow J."/>
            <person name="Eisen J.A."/>
            <person name="Markowitz V."/>
            <person name="Hugenholtz P."/>
            <person name="Goker M."/>
            <person name="Rohde M."/>
            <person name="Kyrpides N.C."/>
            <person name="Klenk H.P."/>
        </authorList>
    </citation>
    <scope>NUCLEOTIDE SEQUENCE [LARGE SCALE GENOMIC DNA]</scope>
    <source>
        <strain evidence="5">ATCC 700827 / DSM 18053 / CIP 107007 / KCTC 52180 / NS114</strain>
    </source>
</reference>
<dbReference type="InterPro" id="IPR011110">
    <property type="entry name" value="Reg_prop"/>
</dbReference>
<dbReference type="SUPFAM" id="SSF55874">
    <property type="entry name" value="ATPase domain of HSP90 chaperone/DNA topoisomerase II/histidine kinase"/>
    <property type="match status" value="1"/>
</dbReference>
<dbReference type="Pfam" id="PF06580">
    <property type="entry name" value="His_kinase"/>
    <property type="match status" value="1"/>
</dbReference>
<dbReference type="Proteomes" id="UP000002011">
    <property type="component" value="Chromosome"/>
</dbReference>
<dbReference type="GO" id="GO:0000155">
    <property type="term" value="F:phosphorelay sensor kinase activity"/>
    <property type="evidence" value="ECO:0007669"/>
    <property type="project" value="InterPro"/>
</dbReference>
<dbReference type="SUPFAM" id="SSF63829">
    <property type="entry name" value="Calcium-dependent phosphotriesterase"/>
    <property type="match status" value="2"/>
</dbReference>
<dbReference type="InterPro" id="IPR011123">
    <property type="entry name" value="Y_Y_Y"/>
</dbReference>
<dbReference type="eggNOG" id="COG2972">
    <property type="taxonomic scope" value="Bacteria"/>
</dbReference>
<feature type="domain" description="Signal transduction histidine kinase internal region" evidence="2">
    <location>
        <begin position="808"/>
        <end position="887"/>
    </location>
</feature>
<dbReference type="InterPro" id="IPR015943">
    <property type="entry name" value="WD40/YVTN_repeat-like_dom_sf"/>
</dbReference>
<feature type="transmembrane region" description="Helical" evidence="1">
    <location>
        <begin position="768"/>
        <end position="787"/>
    </location>
</feature>
<dbReference type="Pfam" id="PF07495">
    <property type="entry name" value="Y_Y_Y"/>
    <property type="match status" value="1"/>
</dbReference>
<organism evidence="4 5">
    <name type="scientific">Dyadobacter fermentans (strain ATCC 700827 / DSM 18053 / CIP 107007 / KCTC 52180 / NS114)</name>
    <dbReference type="NCBI Taxonomy" id="471854"/>
    <lineage>
        <taxon>Bacteria</taxon>
        <taxon>Pseudomonadati</taxon>
        <taxon>Bacteroidota</taxon>
        <taxon>Cytophagia</taxon>
        <taxon>Cytophagales</taxon>
        <taxon>Spirosomataceae</taxon>
        <taxon>Dyadobacter</taxon>
    </lineage>
</organism>
<dbReference type="InterPro" id="IPR010559">
    <property type="entry name" value="Sig_transdc_His_kin_internal"/>
</dbReference>
<dbReference type="AlphaFoldDB" id="C6W648"/>
<sequence>MHAFELTSVPSNQVAFVKCLCVGLFALLAAGSLCRGQLPDFNVQLLDDQSSIQTANASRIIRDRHGFLWVLSPRHIQRFDGQNVRRIETQGENLLDIAADSSGTVWTASGSGIRNYRIGDRSLRKIPLTGPAIAPLNKLNKLQVTPDNRVWANAGRGLYRYDPRAGSFRFVPMAGLENHYFYRRIFSRKDYQLYLADVRTVFCHDTRTGRTRRAAFADVRAVVPVSDDVVWASNNLLQTFEINFASGNVRQIAPADANNPEGIPLAELISITPLDGDRKLVNTTKGCFLHHIHRRTFTRATLFDSGKPLPNDENYADFHDQNGTQWILSPEGILFFRPLAHTVGWLNGVSDPGLSNNVKSIAEDAQGNIWLGTSRGLAVLDIRSGKVNAVKLPGRRDGHLGEVRGLIFDGKHLLVAASGALPMLVDPVRKTFADLHYPAGVKGEALRSKLNDDAVGTMIRKADGNFLIMGELGCYEVRAGSYQIAEIPVEGFEKLIQTVARDANGHHWMGTYQGLLVTDQDFRNALSDSGFAPGKLVGAVLVRNDSTAWCGSVGVYEVVKSGRSLRKRKIFPELANQRISMIHRDKGGRIWIGGDDGLYLLNPNADKLQWFDFRDNIQNKPFNSNAVLEAADGRMYVGGLNGLNYFDPALLKHREEKLNVIIAAVTANQDDSLLTETAAPLTLDWTQNSVEIQYLTPYFRNPGKLMYRYRLSGLDDAWTDNARNSRVRFTSLPPGSYTFSVAASLDGLTWSETARPLSFVILRPWWKTWWFTAALLLAAGGLAYWLFKRRLWVIKRQTALREHMAELEMRALRAQMNPHFIFNCLNSINRYIVKSDNATASLYLTRFAKLIRLILDNSNSKKVLLSNELEALKLYIEMERIRFDNQFDYQFMLGEDVHPDSIEVPSLIIQPYVENAIWHGLLHKESHGSLWIRIRMLDECTLECIVEDNGVGRGKAAEFRSKSATGKKSLGMKLTEDRIAVLNQYARTNASVAIVDLVDDLGQAAGTRVIVKIPV</sequence>
<dbReference type="InterPro" id="IPR036890">
    <property type="entry name" value="HATPase_C_sf"/>
</dbReference>
<dbReference type="STRING" id="471854.Dfer_1280"/>
<evidence type="ECO:0000259" key="3">
    <source>
        <dbReference type="Pfam" id="PF07495"/>
    </source>
</evidence>
<evidence type="ECO:0000256" key="1">
    <source>
        <dbReference type="SAM" id="Phobius"/>
    </source>
</evidence>
<evidence type="ECO:0000259" key="2">
    <source>
        <dbReference type="Pfam" id="PF06580"/>
    </source>
</evidence>
<dbReference type="Pfam" id="PF07494">
    <property type="entry name" value="Reg_prop"/>
    <property type="match status" value="1"/>
</dbReference>
<dbReference type="PANTHER" id="PTHR34220:SF7">
    <property type="entry name" value="SENSOR HISTIDINE KINASE YPDA"/>
    <property type="match status" value="1"/>
</dbReference>
<name>C6W648_DYAFD</name>
<dbReference type="eggNOG" id="COG3292">
    <property type="taxonomic scope" value="Bacteria"/>
</dbReference>
<keyword evidence="1" id="KW-0472">Membrane</keyword>
<dbReference type="EMBL" id="CP001619">
    <property type="protein sequence ID" value="ACT92528.1"/>
    <property type="molecule type" value="Genomic_DNA"/>
</dbReference>
<keyword evidence="1" id="KW-0812">Transmembrane</keyword>
<dbReference type="Gene3D" id="2.130.10.10">
    <property type="entry name" value="YVTN repeat-like/Quinoprotein amine dehydrogenase"/>
    <property type="match status" value="3"/>
</dbReference>
<dbReference type="PANTHER" id="PTHR34220">
    <property type="entry name" value="SENSOR HISTIDINE KINASE YPDA"/>
    <property type="match status" value="1"/>
</dbReference>
<keyword evidence="4" id="KW-0418">Kinase</keyword>
<dbReference type="InterPro" id="IPR050640">
    <property type="entry name" value="Bact_2-comp_sensor_kinase"/>
</dbReference>
<feature type="domain" description="Two component regulator three Y" evidence="3">
    <location>
        <begin position="700"/>
        <end position="762"/>
    </location>
</feature>
<dbReference type="HOGENOM" id="CLU_000445_28_2_10"/>
<dbReference type="GO" id="GO:0016020">
    <property type="term" value="C:membrane"/>
    <property type="evidence" value="ECO:0007669"/>
    <property type="project" value="InterPro"/>
</dbReference>
<proteinExistence type="predicted"/>
<dbReference type="KEGG" id="dfe:Dfer_1280"/>
<keyword evidence="1" id="KW-1133">Transmembrane helix</keyword>